<accession>A0A8S5TYV6</accession>
<protein>
    <submittedName>
        <fullName evidence="1">Uncharacterized protein</fullName>
    </submittedName>
</protein>
<dbReference type="EMBL" id="BK015962">
    <property type="protein sequence ID" value="DAF87379.1"/>
    <property type="molecule type" value="Genomic_DNA"/>
</dbReference>
<organism evidence="1">
    <name type="scientific">Siphoviridae sp. ctnPP24</name>
    <dbReference type="NCBI Taxonomy" id="2825662"/>
    <lineage>
        <taxon>Viruses</taxon>
        <taxon>Duplodnaviria</taxon>
        <taxon>Heunggongvirae</taxon>
        <taxon>Uroviricota</taxon>
        <taxon>Caudoviricetes</taxon>
    </lineage>
</organism>
<proteinExistence type="predicted"/>
<name>A0A8S5TYV6_9CAUD</name>
<evidence type="ECO:0000313" key="1">
    <source>
        <dbReference type="EMBL" id="DAF87379.1"/>
    </source>
</evidence>
<reference evidence="1" key="1">
    <citation type="journal article" date="2021" name="Proc. Natl. Acad. Sci. U.S.A.">
        <title>A Catalog of Tens of Thousands of Viruses from Human Metagenomes Reveals Hidden Associations with Chronic Diseases.</title>
        <authorList>
            <person name="Tisza M.J."/>
            <person name="Buck C.B."/>
        </authorList>
    </citation>
    <scope>NUCLEOTIDE SEQUENCE</scope>
    <source>
        <strain evidence="1">CtnPP24</strain>
    </source>
</reference>
<sequence length="52" mass="6245">MKRNDYVQYLNPYTHKFIICQIEEIYGDGHVLLYAVDTNEAFLVNTWELLSY</sequence>